<comment type="caution">
    <text evidence="8">The sequence shown here is derived from an EMBL/GenBank/DDBJ whole genome shotgun (WGS) entry which is preliminary data.</text>
</comment>
<evidence type="ECO:0000256" key="5">
    <source>
        <dbReference type="ARBA" id="ARBA00023136"/>
    </source>
</evidence>
<dbReference type="EMBL" id="DVJJ01000118">
    <property type="protein sequence ID" value="HIS65286.1"/>
    <property type="molecule type" value="Genomic_DNA"/>
</dbReference>
<reference evidence="8" key="1">
    <citation type="submission" date="2020-10" db="EMBL/GenBank/DDBJ databases">
        <authorList>
            <person name="Gilroy R."/>
        </authorList>
    </citation>
    <scope>NUCLEOTIDE SEQUENCE</scope>
    <source>
        <strain evidence="8">ChiBcec16-1751</strain>
    </source>
</reference>
<name>A0A9D1JTJ8_9FIRM</name>
<evidence type="ECO:0000256" key="4">
    <source>
        <dbReference type="ARBA" id="ARBA00022989"/>
    </source>
</evidence>
<evidence type="ECO:0000259" key="7">
    <source>
        <dbReference type="Pfam" id="PF09335"/>
    </source>
</evidence>
<accession>A0A9D1JTJ8</accession>
<sequence>MDQNRLKKLMNAASMALFVLCVALGIWLWRKGVFQSKEALQDFLTNYGGSATTLFLVLQAVQVVIPILPGGVSCLAGVLIFGPWLGFVLNYVGISLGSFVAFAMARNWGKPLLNKLFSKKLHEKYERWTHESRRFDRLFALAIFLPGLPDDFLCFLAGTTGMSWKKFALITVTCRPLMIFAYSLGALGFRAVFPL</sequence>
<evidence type="ECO:0000313" key="9">
    <source>
        <dbReference type="Proteomes" id="UP000886741"/>
    </source>
</evidence>
<keyword evidence="3 6" id="KW-0812">Transmembrane</keyword>
<comment type="caution">
    <text evidence="6">Lacks conserved residue(s) required for the propagation of feature annotation.</text>
</comment>
<dbReference type="PANTHER" id="PTHR12677">
    <property type="entry name" value="GOLGI APPARATUS MEMBRANE PROTEIN TVP38-RELATED"/>
    <property type="match status" value="1"/>
</dbReference>
<keyword evidence="5 6" id="KW-0472">Membrane</keyword>
<feature type="transmembrane region" description="Helical" evidence="6">
    <location>
        <begin position="169"/>
        <end position="193"/>
    </location>
</feature>
<dbReference type="GO" id="GO:0005886">
    <property type="term" value="C:plasma membrane"/>
    <property type="evidence" value="ECO:0007669"/>
    <property type="project" value="UniProtKB-SubCell"/>
</dbReference>
<feature type="transmembrane region" description="Helical" evidence="6">
    <location>
        <begin position="49"/>
        <end position="68"/>
    </location>
</feature>
<feature type="transmembrane region" description="Helical" evidence="6">
    <location>
        <begin position="75"/>
        <end position="105"/>
    </location>
</feature>
<proteinExistence type="inferred from homology"/>
<dbReference type="InterPro" id="IPR015414">
    <property type="entry name" value="TMEM64"/>
</dbReference>
<keyword evidence="2 6" id="KW-1003">Cell membrane</keyword>
<reference evidence="8" key="2">
    <citation type="journal article" date="2021" name="PeerJ">
        <title>Extensive microbial diversity within the chicken gut microbiome revealed by metagenomics and culture.</title>
        <authorList>
            <person name="Gilroy R."/>
            <person name="Ravi A."/>
            <person name="Getino M."/>
            <person name="Pursley I."/>
            <person name="Horton D.L."/>
            <person name="Alikhan N.F."/>
            <person name="Baker D."/>
            <person name="Gharbi K."/>
            <person name="Hall N."/>
            <person name="Watson M."/>
            <person name="Adriaenssens E.M."/>
            <person name="Foster-Nyarko E."/>
            <person name="Jarju S."/>
            <person name="Secka A."/>
            <person name="Antonio M."/>
            <person name="Oren A."/>
            <person name="Chaudhuri R.R."/>
            <person name="La Ragione R."/>
            <person name="Hildebrand F."/>
            <person name="Pallen M.J."/>
        </authorList>
    </citation>
    <scope>NUCLEOTIDE SEQUENCE</scope>
    <source>
        <strain evidence="8">ChiBcec16-1751</strain>
    </source>
</reference>
<dbReference type="AlphaFoldDB" id="A0A9D1JTJ8"/>
<dbReference type="Proteomes" id="UP000886741">
    <property type="component" value="Unassembled WGS sequence"/>
</dbReference>
<evidence type="ECO:0000256" key="6">
    <source>
        <dbReference type="RuleBase" id="RU366058"/>
    </source>
</evidence>
<dbReference type="PANTHER" id="PTHR12677:SF49">
    <property type="entry name" value="TVP38_TMEM64 FAMILY MEMBRANE PROTEIN"/>
    <property type="match status" value="1"/>
</dbReference>
<gene>
    <name evidence="8" type="ORF">IAA83_07955</name>
</gene>
<keyword evidence="4 6" id="KW-1133">Transmembrane helix</keyword>
<dbReference type="InterPro" id="IPR032816">
    <property type="entry name" value="VTT_dom"/>
</dbReference>
<organism evidence="8 9">
    <name type="scientific">Candidatus Avoscillospira avistercoris</name>
    <dbReference type="NCBI Taxonomy" id="2840707"/>
    <lineage>
        <taxon>Bacteria</taxon>
        <taxon>Bacillati</taxon>
        <taxon>Bacillota</taxon>
        <taxon>Clostridia</taxon>
        <taxon>Eubacteriales</taxon>
        <taxon>Oscillospiraceae</taxon>
        <taxon>Oscillospiraceae incertae sedis</taxon>
        <taxon>Candidatus Avoscillospira</taxon>
    </lineage>
</organism>
<dbReference type="Pfam" id="PF09335">
    <property type="entry name" value="VTT_dom"/>
    <property type="match status" value="1"/>
</dbReference>
<comment type="subcellular location">
    <subcellularLocation>
        <location evidence="1 6">Cell membrane</location>
        <topology evidence="1 6">Multi-pass membrane protein</topology>
    </subcellularLocation>
</comment>
<evidence type="ECO:0000256" key="1">
    <source>
        <dbReference type="ARBA" id="ARBA00004651"/>
    </source>
</evidence>
<feature type="transmembrane region" description="Helical" evidence="6">
    <location>
        <begin position="12"/>
        <end position="29"/>
    </location>
</feature>
<feature type="domain" description="VTT" evidence="7">
    <location>
        <begin position="69"/>
        <end position="183"/>
    </location>
</feature>
<comment type="similarity">
    <text evidence="6">Belongs to the TVP38/TMEM64 family.</text>
</comment>
<evidence type="ECO:0000256" key="2">
    <source>
        <dbReference type="ARBA" id="ARBA00022475"/>
    </source>
</evidence>
<evidence type="ECO:0000256" key="3">
    <source>
        <dbReference type="ARBA" id="ARBA00022692"/>
    </source>
</evidence>
<protein>
    <recommendedName>
        <fullName evidence="6">TVP38/TMEM64 family membrane protein</fullName>
    </recommendedName>
</protein>
<evidence type="ECO:0000313" key="8">
    <source>
        <dbReference type="EMBL" id="HIS65286.1"/>
    </source>
</evidence>